<sequence>MNFHHGDDVKKLISHVRNSTFEESHVRNRPARVARFDVSAVHPANKRAGTYTEIPYCKKMTNDLERRLGPGSYDAAGHGDFSKRSVAERAKGPGWQRAQETARLAAIPHLLYREAWENKRFLKTKVGPGTYRVADFIEELQKKPGSVRGVCDSREERFRNAQSWTPGPGCYGNGGVPWAALEEKRSGLYGAPSMHLSSSLQRFPEGNSTDCGLSPCTYTLKSSTEALLASGSSRRGAYDLFTGPRDKPITAGYFATPKCVNLTPGEYPSGCGGFGEELCRREKRNHGVFGMLDQYPVVPTERIYHSTLSQCPRPATFPGPGWYEVVSPQSRPESHTHPPFLSSAPRASRRTERLQNGNYSMVGPGRYDIAEKGCSKTDNGYTSSFSSRTQRYLHKPDRDKHTQERLRAINVPVDRLSFLVQPGRNTLMKSA</sequence>
<reference evidence="2" key="1">
    <citation type="submission" date="2025-08" db="UniProtKB">
        <authorList>
            <consortium name="Ensembl"/>
        </authorList>
    </citation>
    <scope>IDENTIFICATION</scope>
</reference>
<dbReference type="PANTHER" id="PTHR34914:SF1">
    <property type="entry name" value="LYMPHOCYTE EXPANSION MOLECULE"/>
    <property type="match status" value="1"/>
</dbReference>
<name>A0A8C7M326_ONCKI</name>
<proteinExistence type="predicted"/>
<evidence type="ECO:0000313" key="3">
    <source>
        <dbReference type="Proteomes" id="UP000694557"/>
    </source>
</evidence>
<dbReference type="Proteomes" id="UP000694557">
    <property type="component" value="Unassembled WGS sequence"/>
</dbReference>
<feature type="region of interest" description="Disordered" evidence="1">
    <location>
        <begin position="328"/>
        <end position="348"/>
    </location>
</feature>
<dbReference type="AlphaFoldDB" id="A0A8C7M326"/>
<dbReference type="RefSeq" id="XP_031641751.1">
    <property type="nucleotide sequence ID" value="XM_031785891.1"/>
</dbReference>
<dbReference type="InterPro" id="IPR010736">
    <property type="entry name" value="SHIPPO-rpt"/>
</dbReference>
<organism evidence="2 3">
    <name type="scientific">Oncorhynchus kisutch</name>
    <name type="common">Coho salmon</name>
    <name type="synonym">Salmo kisutch</name>
    <dbReference type="NCBI Taxonomy" id="8019"/>
    <lineage>
        <taxon>Eukaryota</taxon>
        <taxon>Metazoa</taxon>
        <taxon>Chordata</taxon>
        <taxon>Craniata</taxon>
        <taxon>Vertebrata</taxon>
        <taxon>Euteleostomi</taxon>
        <taxon>Actinopterygii</taxon>
        <taxon>Neopterygii</taxon>
        <taxon>Teleostei</taxon>
        <taxon>Protacanthopterygii</taxon>
        <taxon>Salmoniformes</taxon>
        <taxon>Salmonidae</taxon>
        <taxon>Salmoninae</taxon>
        <taxon>Oncorhynchus</taxon>
    </lineage>
</organism>
<dbReference type="Pfam" id="PF07004">
    <property type="entry name" value="SHIPPO-rpt"/>
    <property type="match status" value="1"/>
</dbReference>
<accession>A0A8C7M326</accession>
<dbReference type="Ensembl" id="ENSOKIT00005030093.1">
    <property type="protein sequence ID" value="ENSOKIP00005028432.1"/>
    <property type="gene ID" value="ENSOKIG00005012317.1"/>
</dbReference>
<keyword evidence="3" id="KW-1185">Reference proteome</keyword>
<dbReference type="GeneTree" id="ENSGT00940000166722"/>
<gene>
    <name evidence="2" type="primary">LOC109901581</name>
</gene>
<dbReference type="InterPro" id="IPR033557">
    <property type="entry name" value="CIMAP2"/>
</dbReference>
<reference evidence="2" key="2">
    <citation type="submission" date="2025-09" db="UniProtKB">
        <authorList>
            <consortium name="Ensembl"/>
        </authorList>
    </citation>
    <scope>IDENTIFICATION</scope>
</reference>
<protein>
    <submittedName>
        <fullName evidence="2">Lymphocyte expansion molecule</fullName>
    </submittedName>
</protein>
<evidence type="ECO:0000313" key="2">
    <source>
        <dbReference type="Ensembl" id="ENSOKIP00005028432.1"/>
    </source>
</evidence>
<dbReference type="GeneID" id="109901581"/>
<evidence type="ECO:0000256" key="1">
    <source>
        <dbReference type="SAM" id="MobiDB-lite"/>
    </source>
</evidence>
<dbReference type="PANTHER" id="PTHR34914">
    <property type="entry name" value="LYMPHOCYTE EXPANSION MOLECULE"/>
    <property type="match status" value="1"/>
</dbReference>